<evidence type="ECO:0000256" key="1">
    <source>
        <dbReference type="SAM" id="MobiDB-lite"/>
    </source>
</evidence>
<feature type="region of interest" description="Disordered" evidence="1">
    <location>
        <begin position="1"/>
        <end position="67"/>
    </location>
</feature>
<keyword evidence="3" id="KW-1185">Reference proteome</keyword>
<protein>
    <submittedName>
        <fullName evidence="2">Uncharacterized protein</fullName>
    </submittedName>
</protein>
<dbReference type="EMBL" id="MU157826">
    <property type="protein sequence ID" value="KAF9534464.1"/>
    <property type="molecule type" value="Genomic_DNA"/>
</dbReference>
<feature type="compositionally biased region" description="Polar residues" evidence="1">
    <location>
        <begin position="214"/>
        <end position="224"/>
    </location>
</feature>
<feature type="region of interest" description="Disordered" evidence="1">
    <location>
        <begin position="468"/>
        <end position="546"/>
    </location>
</feature>
<feature type="compositionally biased region" description="Polar residues" evidence="1">
    <location>
        <begin position="479"/>
        <end position="490"/>
    </location>
</feature>
<name>A0A9P6ET00_9AGAR</name>
<reference evidence="2" key="1">
    <citation type="submission" date="2020-11" db="EMBL/GenBank/DDBJ databases">
        <authorList>
            <consortium name="DOE Joint Genome Institute"/>
            <person name="Ahrendt S."/>
            <person name="Riley R."/>
            <person name="Andreopoulos W."/>
            <person name="Labutti K."/>
            <person name="Pangilinan J."/>
            <person name="Ruiz-Duenas F.J."/>
            <person name="Barrasa J.M."/>
            <person name="Sanchez-Garcia M."/>
            <person name="Camarero S."/>
            <person name="Miyauchi S."/>
            <person name="Serrano A."/>
            <person name="Linde D."/>
            <person name="Babiker R."/>
            <person name="Drula E."/>
            <person name="Ayuso-Fernandez I."/>
            <person name="Pacheco R."/>
            <person name="Padilla G."/>
            <person name="Ferreira P."/>
            <person name="Barriuso J."/>
            <person name="Kellner H."/>
            <person name="Castanera R."/>
            <person name="Alfaro M."/>
            <person name="Ramirez L."/>
            <person name="Pisabarro A.G."/>
            <person name="Kuo A."/>
            <person name="Tritt A."/>
            <person name="Lipzen A."/>
            <person name="He G."/>
            <person name="Yan M."/>
            <person name="Ng V."/>
            <person name="Cullen D."/>
            <person name="Martin F."/>
            <person name="Rosso M.-N."/>
            <person name="Henrissat B."/>
            <person name="Hibbett D."/>
            <person name="Martinez A.T."/>
            <person name="Grigoriev I.V."/>
        </authorList>
    </citation>
    <scope>NUCLEOTIDE SEQUENCE</scope>
    <source>
        <strain evidence="2">CBS 506.95</strain>
    </source>
</reference>
<feature type="compositionally biased region" description="Basic and acidic residues" evidence="1">
    <location>
        <begin position="49"/>
        <end position="64"/>
    </location>
</feature>
<feature type="region of interest" description="Disordered" evidence="1">
    <location>
        <begin position="104"/>
        <end position="225"/>
    </location>
</feature>
<accession>A0A9P6ET00</accession>
<sequence>MASHGDRLSIDHLHRLPNNLRDASGNSKNDPWKGQEPVVIPTPSNSTRYLEDMAKTPAKNTEKRTLRKAVNPRAVFDSRIASQVGNRTAAATFVQNTSSVSGYKVVEDPRRPSKRQKTNNHASAPAVFSNSGGTVVEKPKTKRQPNTVPIVVDDDDDEVTVLSHNPDPDNSGFKVPKHNFDQDDALSDDLNIHSGEPGSAQRASKFSFDKSRQRTTPDGPNTTELMKGKVFDIESDPIEDFTDRVSPPPSTKGYVKEQALKIDLRNVQTLNQPVKVQSLRMKMKLKDRQFDVDDFTEPAPAYSTETKSSHITKEGFIVEEGYIDADHIKSAPQQVIRMRLDRDGYFYVEDDREVYAKEPVKHLSVEHPHPPQNGQDVIQFKNLLDRKPRLITLRLDLASLIVNPFVEMMSKMRKHGTKVATHSASQQLWQIAEQNAGVLMQETNPKMSKDRGDILDGSSRMAELESIQKRKKHDLGPAPTSSRTTATQKNLGKRKADESPLKYTPPTDDEIDPPRLKTIKKPNAPSLIKNLPGAHQGSKRRRNQRK</sequence>
<evidence type="ECO:0000313" key="3">
    <source>
        <dbReference type="Proteomes" id="UP000807306"/>
    </source>
</evidence>
<feature type="compositionally biased region" description="Basic residues" evidence="1">
    <location>
        <begin position="537"/>
        <end position="546"/>
    </location>
</feature>
<gene>
    <name evidence="2" type="ORF">CPB83DRAFT_337347</name>
</gene>
<proteinExistence type="predicted"/>
<feature type="compositionally biased region" description="Basic and acidic residues" evidence="1">
    <location>
        <begin position="1"/>
        <end position="14"/>
    </location>
</feature>
<dbReference type="Proteomes" id="UP000807306">
    <property type="component" value="Unassembled WGS sequence"/>
</dbReference>
<evidence type="ECO:0000313" key="2">
    <source>
        <dbReference type="EMBL" id="KAF9534464.1"/>
    </source>
</evidence>
<dbReference type="AlphaFoldDB" id="A0A9P6ET00"/>
<comment type="caution">
    <text evidence="2">The sequence shown here is derived from an EMBL/GenBank/DDBJ whole genome shotgun (WGS) entry which is preliminary data.</text>
</comment>
<organism evidence="2 3">
    <name type="scientific">Crepidotus variabilis</name>
    <dbReference type="NCBI Taxonomy" id="179855"/>
    <lineage>
        <taxon>Eukaryota</taxon>
        <taxon>Fungi</taxon>
        <taxon>Dikarya</taxon>
        <taxon>Basidiomycota</taxon>
        <taxon>Agaricomycotina</taxon>
        <taxon>Agaricomycetes</taxon>
        <taxon>Agaricomycetidae</taxon>
        <taxon>Agaricales</taxon>
        <taxon>Agaricineae</taxon>
        <taxon>Crepidotaceae</taxon>
        <taxon>Crepidotus</taxon>
    </lineage>
</organism>